<dbReference type="PANTHER" id="PTHR42792:SF1">
    <property type="entry name" value="FLAGELLAR HOOK-ASSOCIATED PROTEIN 3"/>
    <property type="match status" value="1"/>
</dbReference>
<dbReference type="InterPro" id="IPR001492">
    <property type="entry name" value="Flagellin"/>
</dbReference>
<dbReference type="InterPro" id="IPR001029">
    <property type="entry name" value="Flagellin_N"/>
</dbReference>
<dbReference type="PANTHER" id="PTHR42792">
    <property type="entry name" value="FLAGELLIN"/>
    <property type="match status" value="1"/>
</dbReference>
<evidence type="ECO:0000259" key="6">
    <source>
        <dbReference type="Pfam" id="PF00669"/>
    </source>
</evidence>
<dbReference type="Proteomes" id="UP001595724">
    <property type="component" value="Unassembled WGS sequence"/>
</dbReference>
<keyword evidence="5" id="KW-0975">Bacterial flagellum</keyword>
<organism evidence="7 8">
    <name type="scientific">Luteimonas notoginsengisoli</name>
    <dbReference type="NCBI Taxonomy" id="1578200"/>
    <lineage>
        <taxon>Bacteria</taxon>
        <taxon>Pseudomonadati</taxon>
        <taxon>Pseudomonadota</taxon>
        <taxon>Gammaproteobacteria</taxon>
        <taxon>Lysobacterales</taxon>
        <taxon>Lysobacteraceae</taxon>
        <taxon>Luteimonas</taxon>
    </lineage>
</organism>
<proteinExistence type="inferred from homology"/>
<keyword evidence="7" id="KW-0969">Cilium</keyword>
<dbReference type="InterPro" id="IPR013384">
    <property type="entry name" value="Flagell_FlgL"/>
</dbReference>
<keyword evidence="8" id="KW-1185">Reference proteome</keyword>
<dbReference type="Gene3D" id="1.20.1330.10">
    <property type="entry name" value="f41 fragment of flagellin, N-terminal domain"/>
    <property type="match status" value="1"/>
</dbReference>
<name>A0ABV7UNL8_9GAMM</name>
<evidence type="ECO:0000313" key="8">
    <source>
        <dbReference type="Proteomes" id="UP001595724"/>
    </source>
</evidence>
<evidence type="ECO:0000256" key="2">
    <source>
        <dbReference type="ARBA" id="ARBA00004613"/>
    </source>
</evidence>
<keyword evidence="7" id="KW-0282">Flagellum</keyword>
<accession>A0ABV7UNL8</accession>
<dbReference type="PRINTS" id="PR00207">
    <property type="entry name" value="FLAGELLIN"/>
</dbReference>
<dbReference type="SUPFAM" id="SSF64518">
    <property type="entry name" value="Phase 1 flagellin"/>
    <property type="match status" value="1"/>
</dbReference>
<comment type="caution">
    <text evidence="7">The sequence shown here is derived from an EMBL/GenBank/DDBJ whole genome shotgun (WGS) entry which is preliminary data.</text>
</comment>
<gene>
    <name evidence="7" type="primary">flgL</name>
    <name evidence="7" type="ORF">ACFOM9_00255</name>
</gene>
<reference evidence="8" key="1">
    <citation type="journal article" date="2019" name="Int. J. Syst. Evol. Microbiol.">
        <title>The Global Catalogue of Microorganisms (GCM) 10K type strain sequencing project: providing services to taxonomists for standard genome sequencing and annotation.</title>
        <authorList>
            <consortium name="The Broad Institute Genomics Platform"/>
            <consortium name="The Broad Institute Genome Sequencing Center for Infectious Disease"/>
            <person name="Wu L."/>
            <person name="Ma J."/>
        </authorList>
    </citation>
    <scope>NUCLEOTIDE SEQUENCE [LARGE SCALE GENOMIC DNA]</scope>
    <source>
        <strain evidence="8">KCTC 42211</strain>
    </source>
</reference>
<feature type="domain" description="Flagellin N-terminal" evidence="6">
    <location>
        <begin position="5"/>
        <end position="141"/>
    </location>
</feature>
<evidence type="ECO:0000313" key="7">
    <source>
        <dbReference type="EMBL" id="MFC3658509.1"/>
    </source>
</evidence>
<evidence type="ECO:0000256" key="4">
    <source>
        <dbReference type="ARBA" id="ARBA00022525"/>
    </source>
</evidence>
<dbReference type="RefSeq" id="WP_386705208.1">
    <property type="nucleotide sequence ID" value="NZ_JBHRYF010000001.1"/>
</dbReference>
<dbReference type="EMBL" id="JBHRYF010000001">
    <property type="protein sequence ID" value="MFC3658509.1"/>
    <property type="molecule type" value="Genomic_DNA"/>
</dbReference>
<keyword evidence="7" id="KW-0966">Cell projection</keyword>
<dbReference type="NCBIfam" id="TIGR02550">
    <property type="entry name" value="flagell_flgL"/>
    <property type="match status" value="1"/>
</dbReference>
<comment type="subcellular location">
    <subcellularLocation>
        <location evidence="1">Bacterial flagellum</location>
    </subcellularLocation>
    <subcellularLocation>
        <location evidence="2">Secreted</location>
    </subcellularLocation>
</comment>
<dbReference type="Pfam" id="PF00669">
    <property type="entry name" value="Flagellin_N"/>
    <property type="match status" value="1"/>
</dbReference>
<sequence length="399" mass="41735">MTLRISTAGLYAQGLQGMLRQQQHVARTQQELVSNRKLLHAADDPAAMAQSQRLDHALSSLEQNGKNADTVEHRLRSQESALSDVGSQLTRARELAVQANSGALSQADRKSISDELRAIRLEVLSIANREDGTGRRLFAGSRDGVIPFADSGGAVAYAGDDGRNLVEIGPDLLIADTDAGSDVFMRVRTGDGTVRGSVAAGNTGTGILQTSSVTDHAAWNGRALRLEFTAADAYRVVDASGAVLSSGPYAPGDSIIAGGVQFTLSGAPAGGDAFTVQRAPNQDIFATLEGLADAIEAPLALPGDQARQSNAIGTAIGDLSTAQDHMLSIRAGTGRRLASIDGAADSRGSGEISLQESLSQLRDVDYAEAASRLALQLTALDAAQKTVLRVQTMSLFDRM</sequence>
<keyword evidence="4" id="KW-0964">Secreted</keyword>
<protein>
    <submittedName>
        <fullName evidence="7">Flagellar hook-associated protein FlgL</fullName>
    </submittedName>
</protein>
<evidence type="ECO:0000256" key="5">
    <source>
        <dbReference type="ARBA" id="ARBA00023143"/>
    </source>
</evidence>
<evidence type="ECO:0000256" key="3">
    <source>
        <dbReference type="ARBA" id="ARBA00005709"/>
    </source>
</evidence>
<comment type="similarity">
    <text evidence="3">Belongs to the bacterial flagellin family.</text>
</comment>
<evidence type="ECO:0000256" key="1">
    <source>
        <dbReference type="ARBA" id="ARBA00004365"/>
    </source>
</evidence>